<dbReference type="RefSeq" id="WP_047314800.1">
    <property type="nucleotide sequence ID" value="NZ_LDPQ01000008.1"/>
</dbReference>
<dbReference type="PANTHER" id="PTHR10578">
    <property type="entry name" value="S -2-HYDROXY-ACID OXIDASE-RELATED"/>
    <property type="match status" value="1"/>
</dbReference>
<feature type="binding site" evidence="5">
    <location>
        <position position="165"/>
    </location>
    <ligand>
        <name>glyoxylate</name>
        <dbReference type="ChEBI" id="CHEBI:36655"/>
    </ligand>
</feature>
<protein>
    <submittedName>
        <fullName evidence="7">Lactate 2-monooxygenase</fullName>
    </submittedName>
</protein>
<evidence type="ECO:0000313" key="8">
    <source>
        <dbReference type="Proteomes" id="UP000036334"/>
    </source>
</evidence>
<feature type="active site" description="Proton acceptor" evidence="4">
    <location>
        <position position="335"/>
    </location>
</feature>
<organism evidence="7 8">
    <name type="scientific">Mycobacterium haemophilum</name>
    <dbReference type="NCBI Taxonomy" id="29311"/>
    <lineage>
        <taxon>Bacteria</taxon>
        <taxon>Bacillati</taxon>
        <taxon>Actinomycetota</taxon>
        <taxon>Actinomycetes</taxon>
        <taxon>Mycobacteriales</taxon>
        <taxon>Mycobacteriaceae</taxon>
        <taxon>Mycobacterium</taxon>
    </lineage>
</organism>
<dbReference type="InterPro" id="IPR008259">
    <property type="entry name" value="FMN_hydac_DH_AS"/>
</dbReference>
<evidence type="ECO:0000256" key="5">
    <source>
        <dbReference type="PIRSR" id="PIRSR000138-2"/>
    </source>
</evidence>
<sequence length="441" mass="47368">MTSTPPHPGRSRQDAIYRAGVFGRVPAVPTNFSELERAARQRMSKRAWAYVAGGAGAGTGIINNRAALDRWAIVPRMLRDTSDRDLTVELFGRRLPAPVLVAPVGAADLVRNGADVEIGAAAAAVGVPYIFSNQGSAPMEDTAAEMDNVARQAGREHAPRWFQLYWSTNDAVVTSLIRRAEALDCDALAVTLDTTQLGWRPNDLNIGSLPFAQAIGIAQYYSDTAFAQSVRERIAEARRSGRRPDMQLTLGGLRTLISLARRMPGSFLHNLVSPVPRASVETFLETYSRPSLNWDNIAELRKRTRLPILLKGILHPDDARRAVDLGVDGIVVSNHGGRQVDSVIGAADALVDIVAAVGDQTSIVFDSGIRSGADIFKALALGAHAVTVGRPHIYGLALAGRRGVTEVLQNLIAEFDLTLGLSGLRSIAELSTAALRPIPQV</sequence>
<feature type="binding site" evidence="5">
    <location>
        <begin position="103"/>
        <end position="105"/>
    </location>
    <ligand>
        <name>FMN</name>
        <dbReference type="ChEBI" id="CHEBI:58210"/>
    </ligand>
</feature>
<keyword evidence="2" id="KW-0560">Oxidoreductase</keyword>
<dbReference type="PROSITE" id="PS00557">
    <property type="entry name" value="FMN_HYDROXY_ACID_DH_1"/>
    <property type="match status" value="1"/>
</dbReference>
<feature type="binding site" evidence="5">
    <location>
        <position position="163"/>
    </location>
    <ligand>
        <name>FMN</name>
        <dbReference type="ChEBI" id="CHEBI:58210"/>
    </ligand>
</feature>
<dbReference type="InterPro" id="IPR013785">
    <property type="entry name" value="Aldolase_TIM"/>
</dbReference>
<feature type="binding site" evidence="5">
    <location>
        <position position="191"/>
    </location>
    <ligand>
        <name>FMN</name>
        <dbReference type="ChEBI" id="CHEBI:58210"/>
    </ligand>
</feature>
<feature type="binding site" evidence="5">
    <location>
        <position position="333"/>
    </location>
    <ligand>
        <name>FMN</name>
        <dbReference type="ChEBI" id="CHEBI:58210"/>
    </ligand>
</feature>
<comment type="cofactor">
    <cofactor evidence="1">
        <name>FMN</name>
        <dbReference type="ChEBI" id="CHEBI:58210"/>
    </cofactor>
</comment>
<feature type="binding site" evidence="5">
    <location>
        <position position="132"/>
    </location>
    <ligand>
        <name>glyoxylate</name>
        <dbReference type="ChEBI" id="CHEBI:36655"/>
    </ligand>
</feature>
<dbReference type="InterPro" id="IPR037396">
    <property type="entry name" value="FMN_HAD"/>
</dbReference>
<keyword evidence="5" id="KW-0288">FMN</keyword>
<evidence type="ECO:0000259" key="6">
    <source>
        <dbReference type="PROSITE" id="PS51349"/>
    </source>
</evidence>
<comment type="similarity">
    <text evidence="3">Belongs to the FMN-dependent alpha-hydroxy acid dehydrogenase family.</text>
</comment>
<feature type="binding site" evidence="5">
    <location>
        <position position="338"/>
    </location>
    <ligand>
        <name>glyoxylate</name>
        <dbReference type="ChEBI" id="CHEBI:36655"/>
    </ligand>
</feature>
<name>A0A0I9Z9Y5_9MYCO</name>
<dbReference type="AlphaFoldDB" id="A0A0I9Z9Y5"/>
<keyword evidence="8" id="KW-1185">Reference proteome</keyword>
<feature type="binding site" evidence="5">
    <location>
        <position position="50"/>
    </location>
    <ligand>
        <name>glyoxylate</name>
        <dbReference type="ChEBI" id="CHEBI:36655"/>
    </ligand>
</feature>
<reference evidence="7 8" key="1">
    <citation type="submission" date="2015-05" db="EMBL/GenBank/DDBJ databases">
        <title>Genome sequence of Mycobacterium haemophilum.</title>
        <authorList>
            <person name="Greninger A.L."/>
            <person name="Cunningham G."/>
            <person name="Miller S."/>
        </authorList>
    </citation>
    <scope>NUCLEOTIDE SEQUENCE [LARGE SCALE GENOMIC DNA]</scope>
    <source>
        <strain evidence="8">UC1</strain>
    </source>
</reference>
<dbReference type="SUPFAM" id="SSF51395">
    <property type="entry name" value="FMN-linked oxidoreductases"/>
    <property type="match status" value="1"/>
</dbReference>
<dbReference type="InterPro" id="IPR012133">
    <property type="entry name" value="Alpha-hydoxy_acid_DH_FMN"/>
</dbReference>
<evidence type="ECO:0000313" key="7">
    <source>
        <dbReference type="EMBL" id="KLO36139.1"/>
    </source>
</evidence>
<dbReference type="Proteomes" id="UP000036334">
    <property type="component" value="Unassembled WGS sequence"/>
</dbReference>
<dbReference type="InterPro" id="IPR000262">
    <property type="entry name" value="FMN-dep_DH"/>
</dbReference>
<dbReference type="PROSITE" id="PS51349">
    <property type="entry name" value="FMN_HYDROXY_ACID_DH_2"/>
    <property type="match status" value="1"/>
</dbReference>
<proteinExistence type="inferred from homology"/>
<dbReference type="EMBL" id="LDPR01000010">
    <property type="protein sequence ID" value="KLO36139.1"/>
    <property type="molecule type" value="Genomic_DNA"/>
</dbReference>
<dbReference type="PIRSF" id="PIRSF000138">
    <property type="entry name" value="Al-hdrx_acd_dh"/>
    <property type="match status" value="1"/>
</dbReference>
<feature type="binding site" evidence="5">
    <location>
        <position position="311"/>
    </location>
    <ligand>
        <name>FMN</name>
        <dbReference type="ChEBI" id="CHEBI:58210"/>
    </ligand>
</feature>
<keyword evidence="7" id="KW-0503">Monooxygenase</keyword>
<dbReference type="Gene3D" id="3.20.20.70">
    <property type="entry name" value="Aldolase class I"/>
    <property type="match status" value="1"/>
</dbReference>
<evidence type="ECO:0000256" key="4">
    <source>
        <dbReference type="PIRSR" id="PIRSR000138-1"/>
    </source>
</evidence>
<feature type="domain" description="FMN hydroxy acid dehydrogenase" evidence="6">
    <location>
        <begin position="24"/>
        <end position="440"/>
    </location>
</feature>
<evidence type="ECO:0000256" key="3">
    <source>
        <dbReference type="ARBA" id="ARBA00024042"/>
    </source>
</evidence>
<comment type="caution">
    <text evidence="7">The sequence shown here is derived from an EMBL/GenBank/DDBJ whole genome shotgun (WGS) entry which is preliminary data.</text>
</comment>
<dbReference type="PATRIC" id="fig|29311.18.peg.4222"/>
<feature type="binding site" evidence="5">
    <location>
        <position position="335"/>
    </location>
    <ligand>
        <name>glyoxylate</name>
        <dbReference type="ChEBI" id="CHEBI:36655"/>
    </ligand>
</feature>
<dbReference type="GO" id="GO:0010181">
    <property type="term" value="F:FMN binding"/>
    <property type="evidence" value="ECO:0007669"/>
    <property type="project" value="InterPro"/>
</dbReference>
<dbReference type="PANTHER" id="PTHR10578:SF143">
    <property type="entry name" value="FMN-DEPENDENT ALPHA-HYDROXY ACID DEHYDROGENASE PB1A11.03"/>
    <property type="match status" value="1"/>
</dbReference>
<dbReference type="OrthoDB" id="9770452at2"/>
<evidence type="ECO:0000256" key="1">
    <source>
        <dbReference type="ARBA" id="ARBA00001917"/>
    </source>
</evidence>
<gene>
    <name evidence="7" type="ORF">ABH38_13085</name>
</gene>
<feature type="binding site" evidence="5">
    <location>
        <position position="200"/>
    </location>
    <ligand>
        <name>glyoxylate</name>
        <dbReference type="ChEBI" id="CHEBI:36655"/>
    </ligand>
</feature>
<evidence type="ECO:0000256" key="2">
    <source>
        <dbReference type="ARBA" id="ARBA00023002"/>
    </source>
</evidence>
<feature type="binding site" evidence="5">
    <location>
        <begin position="389"/>
        <end position="390"/>
    </location>
    <ligand>
        <name>FMN</name>
        <dbReference type="ChEBI" id="CHEBI:58210"/>
    </ligand>
</feature>
<dbReference type="STRING" id="1202450.B586_03080"/>
<accession>A0A0I9Z9Y5</accession>
<keyword evidence="5" id="KW-0285">Flavoprotein</keyword>
<dbReference type="GO" id="GO:0004497">
    <property type="term" value="F:monooxygenase activity"/>
    <property type="evidence" value="ECO:0007669"/>
    <property type="project" value="UniProtKB-KW"/>
</dbReference>
<feature type="binding site" evidence="5">
    <location>
        <begin position="366"/>
        <end position="370"/>
    </location>
    <ligand>
        <name>FMN</name>
        <dbReference type="ChEBI" id="CHEBI:58210"/>
    </ligand>
</feature>
<dbReference type="Pfam" id="PF01070">
    <property type="entry name" value="FMN_dh"/>
    <property type="match status" value="1"/>
</dbReference>